<dbReference type="InterPro" id="IPR027417">
    <property type="entry name" value="P-loop_NTPase"/>
</dbReference>
<keyword evidence="3" id="KW-0547">Nucleotide-binding</keyword>
<dbReference type="EMBL" id="JACHFW010000001">
    <property type="protein sequence ID" value="MBB5262959.1"/>
    <property type="molecule type" value="Genomic_DNA"/>
</dbReference>
<dbReference type="InterPro" id="IPR013563">
    <property type="entry name" value="Oligopep_ABC_C"/>
</dbReference>
<evidence type="ECO:0000256" key="4">
    <source>
        <dbReference type="ARBA" id="ARBA00022840"/>
    </source>
</evidence>
<keyword evidence="7" id="KW-1185">Reference proteome</keyword>
<evidence type="ECO:0000256" key="1">
    <source>
        <dbReference type="ARBA" id="ARBA00005417"/>
    </source>
</evidence>
<evidence type="ECO:0000313" key="7">
    <source>
        <dbReference type="Proteomes" id="UP000543642"/>
    </source>
</evidence>
<comment type="caution">
    <text evidence="6">The sequence shown here is derived from an EMBL/GenBank/DDBJ whole genome shotgun (WGS) entry which is preliminary data.</text>
</comment>
<protein>
    <submittedName>
        <fullName evidence="6">Peptide/nickel transport system ATP-binding protein/oligopeptide transport system ATP-binding protein</fullName>
    </submittedName>
</protein>
<sequence>MRENEPMITESDQEIIMDVRDIKKYYPVARGSFSKGKKKTLKALDGVSLKIKKGEIFGIVGESGCGKSTLGRAMLRLFDITDGQVIFQGQDITHFSRRQMKNYRRDMQMIFQNPYSSFNPKLKIGTSLREVGQVYGMSQEKTGEKIRELLDYIHLPEDMLVRSPGELSGGQLQRLAIARALILDPSFIVADEPVSALDVSVQAQILNLITDLRKKMGMTMLFISHEMTVVEHICDQVAVMYLGKVMEVAPTKVLFKNLLHPYTQALMSAIPKADPEANTQRIMLEGDIPNAIDLPLGCRFASRCRFCTEECKKVSPQLTDVGDGHFVACHRYKEGGKS</sequence>
<dbReference type="InterPro" id="IPR017871">
    <property type="entry name" value="ABC_transporter-like_CS"/>
</dbReference>
<dbReference type="InterPro" id="IPR003593">
    <property type="entry name" value="AAA+_ATPase"/>
</dbReference>
<dbReference type="Pfam" id="PF08352">
    <property type="entry name" value="oligo_HPY"/>
    <property type="match status" value="1"/>
</dbReference>
<keyword evidence="2" id="KW-0813">Transport</keyword>
<proteinExistence type="inferred from homology"/>
<dbReference type="Gene3D" id="3.40.50.300">
    <property type="entry name" value="P-loop containing nucleotide triphosphate hydrolases"/>
    <property type="match status" value="1"/>
</dbReference>
<evidence type="ECO:0000259" key="5">
    <source>
        <dbReference type="PROSITE" id="PS50893"/>
    </source>
</evidence>
<dbReference type="NCBIfam" id="TIGR01727">
    <property type="entry name" value="oligo_HPY"/>
    <property type="match status" value="1"/>
</dbReference>
<dbReference type="GO" id="GO:0015833">
    <property type="term" value="P:peptide transport"/>
    <property type="evidence" value="ECO:0007669"/>
    <property type="project" value="InterPro"/>
</dbReference>
<feature type="domain" description="ABC transporter" evidence="5">
    <location>
        <begin position="17"/>
        <end position="267"/>
    </location>
</feature>
<dbReference type="PANTHER" id="PTHR43776">
    <property type="entry name" value="TRANSPORT ATP-BINDING PROTEIN"/>
    <property type="match status" value="1"/>
</dbReference>
<dbReference type="SUPFAM" id="SSF52540">
    <property type="entry name" value="P-loop containing nucleoside triphosphate hydrolases"/>
    <property type="match status" value="1"/>
</dbReference>
<accession>A0A7W8M3M9</accession>
<dbReference type="RefSeq" id="WP_243164587.1">
    <property type="nucleotide sequence ID" value="NZ_JACHFW010000001.1"/>
</dbReference>
<dbReference type="AlphaFoldDB" id="A0A7W8M3M9"/>
<organism evidence="6 7">
    <name type="scientific">Catenibacillus scindens</name>
    <dbReference type="NCBI Taxonomy" id="673271"/>
    <lineage>
        <taxon>Bacteria</taxon>
        <taxon>Bacillati</taxon>
        <taxon>Bacillota</taxon>
        <taxon>Clostridia</taxon>
        <taxon>Lachnospirales</taxon>
        <taxon>Lachnospiraceae</taxon>
        <taxon>Catenibacillus</taxon>
    </lineage>
</organism>
<reference evidence="6 7" key="1">
    <citation type="submission" date="2020-08" db="EMBL/GenBank/DDBJ databases">
        <title>Genomic Encyclopedia of Type Strains, Phase IV (KMG-IV): sequencing the most valuable type-strain genomes for metagenomic binning, comparative biology and taxonomic classification.</title>
        <authorList>
            <person name="Goeker M."/>
        </authorList>
    </citation>
    <scope>NUCLEOTIDE SEQUENCE [LARGE SCALE GENOMIC DNA]</scope>
    <source>
        <strain evidence="6 7">DSM 106146</strain>
    </source>
</reference>
<dbReference type="GO" id="GO:0055085">
    <property type="term" value="P:transmembrane transport"/>
    <property type="evidence" value="ECO:0007669"/>
    <property type="project" value="UniProtKB-ARBA"/>
</dbReference>
<comment type="similarity">
    <text evidence="1">Belongs to the ABC transporter superfamily.</text>
</comment>
<dbReference type="PANTHER" id="PTHR43776:SF8">
    <property type="entry name" value="ABC TRANSPORTER, ATP-BINDING PROTEIN"/>
    <property type="match status" value="1"/>
</dbReference>
<dbReference type="PROSITE" id="PS00211">
    <property type="entry name" value="ABC_TRANSPORTER_1"/>
    <property type="match status" value="1"/>
</dbReference>
<dbReference type="SMART" id="SM00382">
    <property type="entry name" value="AAA"/>
    <property type="match status" value="1"/>
</dbReference>
<dbReference type="Pfam" id="PF00005">
    <property type="entry name" value="ABC_tran"/>
    <property type="match status" value="1"/>
</dbReference>
<dbReference type="GO" id="GO:0016887">
    <property type="term" value="F:ATP hydrolysis activity"/>
    <property type="evidence" value="ECO:0007669"/>
    <property type="project" value="InterPro"/>
</dbReference>
<evidence type="ECO:0000256" key="2">
    <source>
        <dbReference type="ARBA" id="ARBA00022448"/>
    </source>
</evidence>
<name>A0A7W8M3M9_9FIRM</name>
<dbReference type="PROSITE" id="PS50893">
    <property type="entry name" value="ABC_TRANSPORTER_2"/>
    <property type="match status" value="1"/>
</dbReference>
<dbReference type="Proteomes" id="UP000543642">
    <property type="component" value="Unassembled WGS sequence"/>
</dbReference>
<keyword evidence="4 6" id="KW-0067">ATP-binding</keyword>
<evidence type="ECO:0000256" key="3">
    <source>
        <dbReference type="ARBA" id="ARBA00022741"/>
    </source>
</evidence>
<dbReference type="GO" id="GO:0005524">
    <property type="term" value="F:ATP binding"/>
    <property type="evidence" value="ECO:0007669"/>
    <property type="project" value="UniProtKB-KW"/>
</dbReference>
<dbReference type="CDD" id="cd03257">
    <property type="entry name" value="ABC_NikE_OppD_transporters"/>
    <property type="match status" value="1"/>
</dbReference>
<dbReference type="FunFam" id="3.40.50.300:FF:000016">
    <property type="entry name" value="Oligopeptide ABC transporter ATP-binding component"/>
    <property type="match status" value="1"/>
</dbReference>
<evidence type="ECO:0000313" key="6">
    <source>
        <dbReference type="EMBL" id="MBB5262959.1"/>
    </source>
</evidence>
<dbReference type="InterPro" id="IPR003439">
    <property type="entry name" value="ABC_transporter-like_ATP-bd"/>
</dbReference>
<dbReference type="InterPro" id="IPR050319">
    <property type="entry name" value="ABC_transp_ATP-bind"/>
</dbReference>
<gene>
    <name evidence="6" type="ORF">HNP82_000053</name>
</gene>